<dbReference type="AlphaFoldDB" id="A0A8T0MZV0"/>
<evidence type="ECO:0000313" key="2">
    <source>
        <dbReference type="Proteomes" id="UP000823388"/>
    </source>
</evidence>
<dbReference type="EMBL" id="CM029054">
    <property type="protein sequence ID" value="KAG2541179.1"/>
    <property type="molecule type" value="Genomic_DNA"/>
</dbReference>
<dbReference type="Proteomes" id="UP000823388">
    <property type="component" value="Chromosome 9N"/>
</dbReference>
<comment type="caution">
    <text evidence="1">The sequence shown here is derived from an EMBL/GenBank/DDBJ whole genome shotgun (WGS) entry which is preliminary data.</text>
</comment>
<keyword evidence="2" id="KW-1185">Reference proteome</keyword>
<gene>
    <name evidence="1" type="ORF">PVAP13_9NG608414</name>
</gene>
<sequence length="79" mass="8619">MNCSDSGKWFLQPPFPFLGGSLDLPGLEYSSVFSRSWRTATWKGLVLLGCGADEKEMDDPWTVVGLTARSPLLHCPASS</sequence>
<evidence type="ECO:0000313" key="1">
    <source>
        <dbReference type="EMBL" id="KAG2541179.1"/>
    </source>
</evidence>
<protein>
    <submittedName>
        <fullName evidence="1">Uncharacterized protein</fullName>
    </submittedName>
</protein>
<reference evidence="1" key="1">
    <citation type="submission" date="2020-05" db="EMBL/GenBank/DDBJ databases">
        <title>WGS assembly of Panicum virgatum.</title>
        <authorList>
            <person name="Lovell J.T."/>
            <person name="Jenkins J."/>
            <person name="Shu S."/>
            <person name="Juenger T.E."/>
            <person name="Schmutz J."/>
        </authorList>
    </citation>
    <scope>NUCLEOTIDE SEQUENCE</scope>
    <source>
        <strain evidence="1">AP13</strain>
    </source>
</reference>
<name>A0A8T0MZV0_PANVG</name>
<proteinExistence type="predicted"/>
<organism evidence="1 2">
    <name type="scientific">Panicum virgatum</name>
    <name type="common">Blackwell switchgrass</name>
    <dbReference type="NCBI Taxonomy" id="38727"/>
    <lineage>
        <taxon>Eukaryota</taxon>
        <taxon>Viridiplantae</taxon>
        <taxon>Streptophyta</taxon>
        <taxon>Embryophyta</taxon>
        <taxon>Tracheophyta</taxon>
        <taxon>Spermatophyta</taxon>
        <taxon>Magnoliopsida</taxon>
        <taxon>Liliopsida</taxon>
        <taxon>Poales</taxon>
        <taxon>Poaceae</taxon>
        <taxon>PACMAD clade</taxon>
        <taxon>Panicoideae</taxon>
        <taxon>Panicodae</taxon>
        <taxon>Paniceae</taxon>
        <taxon>Panicinae</taxon>
        <taxon>Panicum</taxon>
        <taxon>Panicum sect. Hiantes</taxon>
    </lineage>
</organism>
<accession>A0A8T0MZV0</accession>